<dbReference type="RefSeq" id="WP_168825264.1">
    <property type="nucleotide sequence ID" value="NZ_JABAEK010000009.1"/>
</dbReference>
<proteinExistence type="predicted"/>
<dbReference type="AlphaFoldDB" id="A0A847R783"/>
<organism evidence="1 2">
    <name type="scientific">Marinomonas profundi</name>
    <dbReference type="NCBI Taxonomy" id="2726122"/>
    <lineage>
        <taxon>Bacteria</taxon>
        <taxon>Pseudomonadati</taxon>
        <taxon>Pseudomonadota</taxon>
        <taxon>Gammaproteobacteria</taxon>
        <taxon>Oceanospirillales</taxon>
        <taxon>Oceanospirillaceae</taxon>
        <taxon>Marinomonas</taxon>
    </lineage>
</organism>
<accession>A0A847R783</accession>
<keyword evidence="2" id="KW-1185">Reference proteome</keyword>
<evidence type="ECO:0000313" key="2">
    <source>
        <dbReference type="Proteomes" id="UP000586067"/>
    </source>
</evidence>
<name>A0A847R783_9GAMM</name>
<gene>
    <name evidence="1" type="ORF">HGG82_09980</name>
</gene>
<comment type="caution">
    <text evidence="1">The sequence shown here is derived from an EMBL/GenBank/DDBJ whole genome shotgun (WGS) entry which is preliminary data.</text>
</comment>
<protein>
    <submittedName>
        <fullName evidence="1">Uncharacterized protein</fullName>
    </submittedName>
</protein>
<evidence type="ECO:0000313" key="1">
    <source>
        <dbReference type="EMBL" id="NLQ17956.1"/>
    </source>
</evidence>
<dbReference type="Proteomes" id="UP000586067">
    <property type="component" value="Unassembled WGS sequence"/>
</dbReference>
<sequence length="78" mass="8767">MAEMFTFVMLKSKKVDCVMLALSHNGHFAVTLLSCIRPRRDYVQTLREKMGIETIHLLGRGKASRLRSRCAGKSILSG</sequence>
<reference evidence="1 2" key="1">
    <citation type="submission" date="2020-04" db="EMBL/GenBank/DDBJ databases">
        <title>Marinomonas sp. M1K-6 isolated from the deep seawater of the Mariana Trench.</title>
        <authorList>
            <person name="Li Y."/>
        </authorList>
    </citation>
    <scope>NUCLEOTIDE SEQUENCE [LARGE SCALE GENOMIC DNA]</scope>
    <source>
        <strain evidence="1 2">M1K-6</strain>
    </source>
</reference>
<dbReference type="EMBL" id="JABAEK010000009">
    <property type="protein sequence ID" value="NLQ17956.1"/>
    <property type="molecule type" value="Genomic_DNA"/>
</dbReference>